<keyword evidence="4" id="KW-1185">Reference proteome</keyword>
<evidence type="ECO:0000256" key="1">
    <source>
        <dbReference type="ARBA" id="ARBA00022703"/>
    </source>
</evidence>
<dbReference type="GO" id="GO:2001236">
    <property type="term" value="P:regulation of extrinsic apoptotic signaling pathway"/>
    <property type="evidence" value="ECO:0007669"/>
    <property type="project" value="TreeGrafter"/>
</dbReference>
<sequence length="290" mass="32368">MANGHVEIHDPFSNPNSPKSTSDTDSMEDTVEFRLLMAYAARRRPENKSSTQDVPTSLRGGTDANGSSPQTPGVTEKEEKKRKKKWKKGWKSLPTLFSCIKPQTGAEEPPQNNVNQRDVDDRCGDVVSISEEEDELKDLAGKLTNIADEIPFIPPDLETDSPAVDVNVEKTIGLLLRESGDRLNEKELKDAGVATELFWNYSFFKLLMTTLLTRMGLRCPNPDSPGPKASPKTQIAVTCEITSRLSALNTLPSNRLLDHGARYLQHYYSSWVQQQGGYEEAFYSDDEDDI</sequence>
<evidence type="ECO:0008006" key="5">
    <source>
        <dbReference type="Google" id="ProtNLM"/>
    </source>
</evidence>
<dbReference type="PANTHER" id="PTHR14965">
    <property type="entry name" value="SI:CH73-248E21.1"/>
    <property type="match status" value="1"/>
</dbReference>
<keyword evidence="1" id="KW-0053">Apoptosis</keyword>
<name>A0A6A5E7Z6_PERFL</name>
<feature type="compositionally biased region" description="Basic and acidic residues" evidence="2">
    <location>
        <begin position="1"/>
        <end position="10"/>
    </location>
</feature>
<feature type="region of interest" description="Disordered" evidence="2">
    <location>
        <begin position="1"/>
        <end position="88"/>
    </location>
</feature>
<reference evidence="3 4" key="1">
    <citation type="submission" date="2019-06" db="EMBL/GenBank/DDBJ databases">
        <title>A chromosome-scale genome assembly of the European perch, Perca fluviatilis.</title>
        <authorList>
            <person name="Roques C."/>
            <person name="Zahm M."/>
            <person name="Cabau C."/>
            <person name="Klopp C."/>
            <person name="Bouchez O."/>
            <person name="Donnadieu C."/>
            <person name="Kuhl H."/>
            <person name="Gislard M."/>
            <person name="Guendouz S."/>
            <person name="Journot L."/>
            <person name="Haffray P."/>
            <person name="Bestin A."/>
            <person name="Morvezen R."/>
            <person name="Feron R."/>
            <person name="Wen M."/>
            <person name="Jouanno E."/>
            <person name="Herpin A."/>
            <person name="Schartl M."/>
            <person name="Postlethwait J."/>
            <person name="Schaerlinger B."/>
            <person name="Chardard D."/>
            <person name="Lecocq T."/>
            <person name="Poncet C."/>
            <person name="Jaffrelo L."/>
            <person name="Lampietro C."/>
            <person name="Guiguen Y."/>
        </authorList>
    </citation>
    <scope>NUCLEOTIDE SEQUENCE [LARGE SCALE GENOMIC DNA]</scope>
    <source>
        <tissue evidence="3">Blood</tissue>
    </source>
</reference>
<dbReference type="OrthoDB" id="9948726at2759"/>
<proteinExistence type="predicted"/>
<feature type="compositionally biased region" description="Polar residues" evidence="2">
    <location>
        <begin position="64"/>
        <end position="73"/>
    </location>
</feature>
<organism evidence="3 4">
    <name type="scientific">Perca fluviatilis</name>
    <name type="common">European perch</name>
    <dbReference type="NCBI Taxonomy" id="8168"/>
    <lineage>
        <taxon>Eukaryota</taxon>
        <taxon>Metazoa</taxon>
        <taxon>Chordata</taxon>
        <taxon>Craniata</taxon>
        <taxon>Vertebrata</taxon>
        <taxon>Euteleostomi</taxon>
        <taxon>Actinopterygii</taxon>
        <taxon>Neopterygii</taxon>
        <taxon>Teleostei</taxon>
        <taxon>Neoteleostei</taxon>
        <taxon>Acanthomorphata</taxon>
        <taxon>Eupercaria</taxon>
        <taxon>Perciformes</taxon>
        <taxon>Percoidei</taxon>
        <taxon>Percidae</taxon>
        <taxon>Percinae</taxon>
        <taxon>Perca</taxon>
    </lineage>
</organism>
<dbReference type="Proteomes" id="UP000465112">
    <property type="component" value="Chromosome 23"/>
</dbReference>
<dbReference type="PANTHER" id="PTHR14965:SF1">
    <property type="entry name" value="APOPTOSIS FACILITATOR BCL-2-LIKE PROTEIN 14"/>
    <property type="match status" value="1"/>
</dbReference>
<feature type="compositionally biased region" description="Polar residues" evidence="2">
    <location>
        <begin position="13"/>
        <end position="24"/>
    </location>
</feature>
<dbReference type="EMBL" id="VHII01000023">
    <property type="protein sequence ID" value="KAF1372174.1"/>
    <property type="molecule type" value="Genomic_DNA"/>
</dbReference>
<evidence type="ECO:0000313" key="3">
    <source>
        <dbReference type="EMBL" id="KAF1372174.1"/>
    </source>
</evidence>
<gene>
    <name evidence="3" type="ORF">PFLUV_G00262440</name>
</gene>
<evidence type="ECO:0000313" key="4">
    <source>
        <dbReference type="Proteomes" id="UP000465112"/>
    </source>
</evidence>
<evidence type="ECO:0000256" key="2">
    <source>
        <dbReference type="SAM" id="MobiDB-lite"/>
    </source>
</evidence>
<dbReference type="GO" id="GO:0006915">
    <property type="term" value="P:apoptotic process"/>
    <property type="evidence" value="ECO:0007669"/>
    <property type="project" value="UniProtKB-KW"/>
</dbReference>
<accession>A0A6A5E7Z6</accession>
<dbReference type="AlphaFoldDB" id="A0A6A5E7Z6"/>
<protein>
    <recommendedName>
        <fullName evidence="5">Apoptosis facilitator Bcl-2-like protein 14</fullName>
    </recommendedName>
</protein>
<comment type="caution">
    <text evidence="3">The sequence shown here is derived from an EMBL/GenBank/DDBJ whole genome shotgun (WGS) entry which is preliminary data.</text>
</comment>